<comment type="subcellular location">
    <subcellularLocation>
        <location evidence="1">Cell membrane</location>
        <topology evidence="1">Multi-pass membrane protein</topology>
    </subcellularLocation>
</comment>
<keyword evidence="4 7" id="KW-0812">Transmembrane</keyword>
<keyword evidence="2" id="KW-0813">Transport</keyword>
<feature type="transmembrane region" description="Helical" evidence="7">
    <location>
        <begin position="260"/>
        <end position="280"/>
    </location>
</feature>
<evidence type="ECO:0000256" key="4">
    <source>
        <dbReference type="ARBA" id="ARBA00022692"/>
    </source>
</evidence>
<feature type="transmembrane region" description="Helical" evidence="7">
    <location>
        <begin position="219"/>
        <end position="240"/>
    </location>
</feature>
<feature type="transmembrane region" description="Helical" evidence="7">
    <location>
        <begin position="287"/>
        <end position="305"/>
    </location>
</feature>
<evidence type="ECO:0000256" key="3">
    <source>
        <dbReference type="ARBA" id="ARBA00022475"/>
    </source>
</evidence>
<comment type="caution">
    <text evidence="8">The sequence shown here is derived from an EMBL/GenBank/DDBJ whole genome shotgun (WGS) entry which is preliminary data.</text>
</comment>
<accession>A0ABW2P641</accession>
<evidence type="ECO:0000256" key="6">
    <source>
        <dbReference type="ARBA" id="ARBA00023136"/>
    </source>
</evidence>
<evidence type="ECO:0000256" key="7">
    <source>
        <dbReference type="SAM" id="Phobius"/>
    </source>
</evidence>
<reference evidence="9" key="1">
    <citation type="journal article" date="2019" name="Int. J. Syst. Evol. Microbiol.">
        <title>The Global Catalogue of Microorganisms (GCM) 10K type strain sequencing project: providing services to taxonomists for standard genome sequencing and annotation.</title>
        <authorList>
            <consortium name="The Broad Institute Genomics Platform"/>
            <consortium name="The Broad Institute Genome Sequencing Center for Infectious Disease"/>
            <person name="Wu L."/>
            <person name="Ma J."/>
        </authorList>
    </citation>
    <scope>NUCLEOTIDE SEQUENCE [LARGE SCALE GENOMIC DNA]</scope>
    <source>
        <strain evidence="9">CECT 7649</strain>
    </source>
</reference>
<gene>
    <name evidence="8" type="ORF">ACFQSB_19040</name>
</gene>
<protein>
    <submittedName>
        <fullName evidence="8">MFS transporter</fullName>
    </submittedName>
</protein>
<sequence length="423" mass="43697">MLWRALARRFPVFEIRDFRLLLADRFLAPAAVAFSLVGVSFAVLDLTGSTADLAYVLAAQIAPSLVFTLISGVIADRVPPQRVIVAANVMIAVAEGLLGILVLTGQVRLWHMIVLESLTGVGLAVFYPASQALLPKIVPDGVLQQANAVSRLAMNFAQMGGAAVAGVVVAVAGPGWALAVCGVGLLGTIPMLLSIRATGHGRAGGGSMIGDLRDGWSEFVSHTWLWAIVVQFCVVLMAWYGGFMVLGPAVAKAEMGGPAAWGLINSAEALGLILGGVVSLRYTPRRPILAVAIIGASIAVAPLSLAMHWPLPVVCVAAGLLGLGMEVMMVQWSVALARRIPTERLARVSAYDALGSVMAMPLGALLAGPIAEHIGLSPTQYGAAALIVVASALTLLSRQVRTMRASEGGAAEDLAAAPASTAP</sequence>
<evidence type="ECO:0000313" key="8">
    <source>
        <dbReference type="EMBL" id="MFC7384314.1"/>
    </source>
</evidence>
<proteinExistence type="predicted"/>
<dbReference type="InterPro" id="IPR036259">
    <property type="entry name" value="MFS_trans_sf"/>
</dbReference>
<feature type="transmembrane region" description="Helical" evidence="7">
    <location>
        <begin position="348"/>
        <end position="367"/>
    </location>
</feature>
<feature type="transmembrane region" description="Helical" evidence="7">
    <location>
        <begin position="26"/>
        <end position="47"/>
    </location>
</feature>
<evidence type="ECO:0000256" key="1">
    <source>
        <dbReference type="ARBA" id="ARBA00004651"/>
    </source>
</evidence>
<dbReference type="Proteomes" id="UP001596496">
    <property type="component" value="Unassembled WGS sequence"/>
</dbReference>
<evidence type="ECO:0000256" key="5">
    <source>
        <dbReference type="ARBA" id="ARBA00022989"/>
    </source>
</evidence>
<keyword evidence="6 7" id="KW-0472">Membrane</keyword>
<dbReference type="RefSeq" id="WP_380828094.1">
    <property type="nucleotide sequence ID" value="NZ_JBHTCG010000011.1"/>
</dbReference>
<organism evidence="8 9">
    <name type="scientific">Sphaerisporangium rhizosphaerae</name>
    <dbReference type="NCBI Taxonomy" id="2269375"/>
    <lineage>
        <taxon>Bacteria</taxon>
        <taxon>Bacillati</taxon>
        <taxon>Actinomycetota</taxon>
        <taxon>Actinomycetes</taxon>
        <taxon>Streptosporangiales</taxon>
        <taxon>Streptosporangiaceae</taxon>
        <taxon>Sphaerisporangium</taxon>
    </lineage>
</organism>
<feature type="transmembrane region" description="Helical" evidence="7">
    <location>
        <begin position="379"/>
        <end position="396"/>
    </location>
</feature>
<dbReference type="PANTHER" id="PTHR23513">
    <property type="entry name" value="INTEGRAL MEMBRANE EFFLUX PROTEIN-RELATED"/>
    <property type="match status" value="1"/>
</dbReference>
<keyword evidence="3" id="KW-1003">Cell membrane</keyword>
<dbReference type="Pfam" id="PF05977">
    <property type="entry name" value="MFS_3"/>
    <property type="match status" value="1"/>
</dbReference>
<name>A0ABW2P641_9ACTN</name>
<feature type="transmembrane region" description="Helical" evidence="7">
    <location>
        <begin position="82"/>
        <end position="103"/>
    </location>
</feature>
<dbReference type="SUPFAM" id="SSF103473">
    <property type="entry name" value="MFS general substrate transporter"/>
    <property type="match status" value="1"/>
</dbReference>
<keyword evidence="9" id="KW-1185">Reference proteome</keyword>
<dbReference type="InterPro" id="IPR010290">
    <property type="entry name" value="TM_effector"/>
</dbReference>
<dbReference type="CDD" id="cd06173">
    <property type="entry name" value="MFS_MefA_like"/>
    <property type="match status" value="1"/>
</dbReference>
<keyword evidence="5 7" id="KW-1133">Transmembrane helix</keyword>
<dbReference type="Gene3D" id="1.20.1250.20">
    <property type="entry name" value="MFS general substrate transporter like domains"/>
    <property type="match status" value="1"/>
</dbReference>
<evidence type="ECO:0000313" key="9">
    <source>
        <dbReference type="Proteomes" id="UP001596496"/>
    </source>
</evidence>
<feature type="transmembrane region" description="Helical" evidence="7">
    <location>
        <begin position="311"/>
        <end position="336"/>
    </location>
</feature>
<dbReference type="EMBL" id="JBHTCG010000011">
    <property type="protein sequence ID" value="MFC7384314.1"/>
    <property type="molecule type" value="Genomic_DNA"/>
</dbReference>
<dbReference type="PANTHER" id="PTHR23513:SF11">
    <property type="entry name" value="STAPHYLOFERRIN A TRANSPORTER"/>
    <property type="match status" value="1"/>
</dbReference>
<evidence type="ECO:0000256" key="2">
    <source>
        <dbReference type="ARBA" id="ARBA00022448"/>
    </source>
</evidence>
<feature type="transmembrane region" description="Helical" evidence="7">
    <location>
        <begin position="53"/>
        <end position="75"/>
    </location>
</feature>